<proteinExistence type="predicted"/>
<comment type="caution">
    <text evidence="2">The sequence shown here is derived from an EMBL/GenBank/DDBJ whole genome shotgun (WGS) entry which is preliminary data.</text>
</comment>
<feature type="region of interest" description="Disordered" evidence="1">
    <location>
        <begin position="210"/>
        <end position="266"/>
    </location>
</feature>
<keyword evidence="3" id="KW-1185">Reference proteome</keyword>
<name>A0ABU2JEP2_9ACTN</name>
<dbReference type="PANTHER" id="PTHR40128:SF1">
    <property type="entry name" value="PHYTANOYL-COA HYDROXYLASE"/>
    <property type="match status" value="1"/>
</dbReference>
<accession>A0ABU2JEP2</accession>
<dbReference type="RefSeq" id="WP_311424604.1">
    <property type="nucleotide sequence ID" value="NZ_JAVREH010000039.1"/>
</dbReference>
<keyword evidence="2" id="KW-0223">Dioxygenase</keyword>
<dbReference type="Proteomes" id="UP001183176">
    <property type="component" value="Unassembled WGS sequence"/>
</dbReference>
<evidence type="ECO:0000313" key="2">
    <source>
        <dbReference type="EMBL" id="MDT0263457.1"/>
    </source>
</evidence>
<gene>
    <name evidence="2" type="ORF">RM423_18905</name>
</gene>
<evidence type="ECO:0000256" key="1">
    <source>
        <dbReference type="SAM" id="MobiDB-lite"/>
    </source>
</evidence>
<dbReference type="InterPro" id="IPR008775">
    <property type="entry name" value="Phytyl_CoA_dOase-like"/>
</dbReference>
<protein>
    <submittedName>
        <fullName evidence="2">Phytanoyl-CoA dioxygenase family protein</fullName>
    </submittedName>
</protein>
<keyword evidence="2" id="KW-0560">Oxidoreductase</keyword>
<evidence type="ECO:0000313" key="3">
    <source>
        <dbReference type="Proteomes" id="UP001183176"/>
    </source>
</evidence>
<dbReference type="GO" id="GO:0051213">
    <property type="term" value="F:dioxygenase activity"/>
    <property type="evidence" value="ECO:0007669"/>
    <property type="project" value="UniProtKB-KW"/>
</dbReference>
<organism evidence="2 3">
    <name type="scientific">Jatrophihabitans lederbergiae</name>
    <dbReference type="NCBI Taxonomy" id="3075547"/>
    <lineage>
        <taxon>Bacteria</taxon>
        <taxon>Bacillati</taxon>
        <taxon>Actinomycetota</taxon>
        <taxon>Actinomycetes</taxon>
        <taxon>Jatrophihabitantales</taxon>
        <taxon>Jatrophihabitantaceae</taxon>
        <taxon>Jatrophihabitans</taxon>
    </lineage>
</organism>
<sequence length="286" mass="32061">MADEGYLYLAGFLDEAAVLAAREEILYKFAIVGEIDSVNHPMMDAVLADETYVHEVNAIAFTESLRAGIAYTNVVLAPKLIEFFSGFLGGPARAFDFRWPRFMRTGEFTGIHCDGPYITRGTRNVWSTWIPLGDVPMINGPIMILERSHRLETLRDTYGRRDADRENLGWLSEDPIGLQRSLGGRWLSADFKVGDVLLFGPDLVHSSLDNNSPVRHARLSSDTRYQLASDPPDERYNGADTSNPHGGPRRVFLPGKAAGNNEDFQDEWKLVDKDGRLRRTPAFGRD</sequence>
<dbReference type="Pfam" id="PF05721">
    <property type="entry name" value="PhyH"/>
    <property type="match status" value="1"/>
</dbReference>
<dbReference type="SUPFAM" id="SSF51197">
    <property type="entry name" value="Clavaminate synthase-like"/>
    <property type="match status" value="1"/>
</dbReference>
<dbReference type="EMBL" id="JAVREH010000039">
    <property type="protein sequence ID" value="MDT0263457.1"/>
    <property type="molecule type" value="Genomic_DNA"/>
</dbReference>
<reference evidence="3" key="1">
    <citation type="submission" date="2023-07" db="EMBL/GenBank/DDBJ databases">
        <title>30 novel species of actinomycetes from the DSMZ collection.</title>
        <authorList>
            <person name="Nouioui I."/>
        </authorList>
    </citation>
    <scope>NUCLEOTIDE SEQUENCE [LARGE SCALE GENOMIC DNA]</scope>
    <source>
        <strain evidence="3">DSM 44399</strain>
    </source>
</reference>
<dbReference type="Gene3D" id="2.60.120.620">
    <property type="entry name" value="q2cbj1_9rhob like domain"/>
    <property type="match status" value="1"/>
</dbReference>
<dbReference type="PANTHER" id="PTHR40128">
    <property type="entry name" value="EXPRESSED PROTEIN"/>
    <property type="match status" value="1"/>
</dbReference>